<dbReference type="InterPro" id="IPR036890">
    <property type="entry name" value="HATPase_C_sf"/>
</dbReference>
<evidence type="ECO:0000256" key="2">
    <source>
        <dbReference type="ARBA" id="ARBA00012438"/>
    </source>
</evidence>
<evidence type="ECO:0000256" key="8">
    <source>
        <dbReference type="ARBA" id="ARBA00023012"/>
    </source>
</evidence>
<feature type="transmembrane region" description="Helical" evidence="9">
    <location>
        <begin position="6"/>
        <end position="27"/>
    </location>
</feature>
<accession>A0A1D2QTA6</accession>
<dbReference type="AlphaFoldDB" id="A0A1D2QTA6"/>
<reference evidence="11 12" key="1">
    <citation type="journal article" date="2016" name="Appl. Environ. Microbiol.">
        <title>Lack of Overt Genome Reduction in the Bryostatin-Producing Bryozoan Symbiont "Candidatus Endobugula sertula".</title>
        <authorList>
            <person name="Miller I.J."/>
            <person name="Vanee N."/>
            <person name="Fong S.S."/>
            <person name="Lim-Fong G.E."/>
            <person name="Kwan J.C."/>
        </authorList>
    </citation>
    <scope>NUCLEOTIDE SEQUENCE [LARGE SCALE GENOMIC DNA]</scope>
    <source>
        <strain evidence="11">AB1-4</strain>
    </source>
</reference>
<feature type="domain" description="Histidine kinase" evidence="10">
    <location>
        <begin position="772"/>
        <end position="984"/>
    </location>
</feature>
<dbReference type="EMBL" id="MDLC01000004">
    <property type="protein sequence ID" value="ODS24815.1"/>
    <property type="molecule type" value="Genomic_DNA"/>
</dbReference>
<keyword evidence="9" id="KW-0472">Membrane</keyword>
<feature type="transmembrane region" description="Helical" evidence="9">
    <location>
        <begin position="249"/>
        <end position="267"/>
    </location>
</feature>
<dbReference type="GO" id="GO:0000155">
    <property type="term" value="F:phosphorelay sensor kinase activity"/>
    <property type="evidence" value="ECO:0007669"/>
    <property type="project" value="InterPro"/>
</dbReference>
<feature type="transmembrane region" description="Helical" evidence="9">
    <location>
        <begin position="39"/>
        <end position="58"/>
    </location>
</feature>
<organism evidence="11 12">
    <name type="scientific">Candidatus Endobugula sertula</name>
    <name type="common">Bugula neritina bacterial symbiont</name>
    <dbReference type="NCBI Taxonomy" id="62101"/>
    <lineage>
        <taxon>Bacteria</taxon>
        <taxon>Pseudomonadati</taxon>
        <taxon>Pseudomonadota</taxon>
        <taxon>Gammaproteobacteria</taxon>
        <taxon>Cellvibrionales</taxon>
        <taxon>Cellvibrionaceae</taxon>
        <taxon>Candidatus Endobugula</taxon>
    </lineage>
</organism>
<dbReference type="PROSITE" id="PS50109">
    <property type="entry name" value="HIS_KIN"/>
    <property type="match status" value="1"/>
</dbReference>
<comment type="caution">
    <text evidence="11">The sequence shown here is derived from an EMBL/GenBank/DDBJ whole genome shotgun (WGS) entry which is preliminary data.</text>
</comment>
<feature type="transmembrane region" description="Helical" evidence="9">
    <location>
        <begin position="202"/>
        <end position="220"/>
    </location>
</feature>
<comment type="catalytic activity">
    <reaction evidence="1">
        <text>ATP + protein L-histidine = ADP + protein N-phospho-L-histidine.</text>
        <dbReference type="EC" id="2.7.13.3"/>
    </reaction>
</comment>
<dbReference type="SMART" id="SM00387">
    <property type="entry name" value="HATPase_c"/>
    <property type="match status" value="1"/>
</dbReference>
<dbReference type="InterPro" id="IPR005467">
    <property type="entry name" value="His_kinase_dom"/>
</dbReference>
<dbReference type="InterPro" id="IPR036097">
    <property type="entry name" value="HisK_dim/P_sf"/>
</dbReference>
<feature type="transmembrane region" description="Helical" evidence="9">
    <location>
        <begin position="408"/>
        <end position="429"/>
    </location>
</feature>
<evidence type="ECO:0000256" key="9">
    <source>
        <dbReference type="SAM" id="Phobius"/>
    </source>
</evidence>
<keyword evidence="9" id="KW-1133">Transmembrane helix</keyword>
<keyword evidence="7" id="KW-0067">ATP-binding</keyword>
<dbReference type="InterPro" id="IPR004358">
    <property type="entry name" value="Sig_transdc_His_kin-like_C"/>
</dbReference>
<evidence type="ECO:0000256" key="5">
    <source>
        <dbReference type="ARBA" id="ARBA00022741"/>
    </source>
</evidence>
<keyword evidence="5" id="KW-0547">Nucleotide-binding</keyword>
<dbReference type="Gene3D" id="3.30.565.10">
    <property type="entry name" value="Histidine kinase-like ATPase, C-terminal domain"/>
    <property type="match status" value="1"/>
</dbReference>
<evidence type="ECO:0000256" key="4">
    <source>
        <dbReference type="ARBA" id="ARBA00022679"/>
    </source>
</evidence>
<protein>
    <recommendedName>
        <fullName evidence="2">histidine kinase</fullName>
        <ecNumber evidence="2">2.7.13.3</ecNumber>
    </recommendedName>
</protein>
<feature type="transmembrane region" description="Helical" evidence="9">
    <location>
        <begin position="279"/>
        <end position="306"/>
    </location>
</feature>
<evidence type="ECO:0000259" key="10">
    <source>
        <dbReference type="PROSITE" id="PS50109"/>
    </source>
</evidence>
<dbReference type="Proteomes" id="UP000242502">
    <property type="component" value="Unassembled WGS sequence"/>
</dbReference>
<evidence type="ECO:0000256" key="3">
    <source>
        <dbReference type="ARBA" id="ARBA00022553"/>
    </source>
</evidence>
<evidence type="ECO:0000256" key="7">
    <source>
        <dbReference type="ARBA" id="ARBA00022840"/>
    </source>
</evidence>
<dbReference type="InterPro" id="IPR003661">
    <property type="entry name" value="HisK_dim/P_dom"/>
</dbReference>
<sequence>MNFTLSHIAIIGIIYLGLLFGVAYATNRRLIPTRITRHPFTYILSLGVFFSAWTYYGVIDLANEYGYSALAYYMGTGALFLFAPIVQAPLTELCQRFQLRSIADLLVFRYNSQVAGTLTTFCIALAILPMMAIQIQFITDTSFILVSDVSSDPDFEEWIKWLKQGYIMAFVYCLIIAIFCMTFGASYGQYRSLITTMAFDSLIKICALLAIGLFAVYGVFGSLDNLDLWLNQNPERLNQLYHSNTQSSFHNLLLVFLSASILMPHIFHMNHIDMSTKQLTHLVTWAFPTLLLIVALPVFPILWAGFKLDLPDPMYFTLSVPMQANSVILTIIAYIGGVSAASGALVVVMLSLSTMIANHWVLPLFKFKTEKDIYAQLRWLQRISILGIALISYAIYRLIDNDYGPVHLAFITFIQALQFLPGVFAICYFPSANRYGFYSGIIAGTLIWAIGFVLPLFLDEPTLVFPLINLEIPIGIGHWENITIITLATNIIIFALVSRFTTTSDEEHYHAEICAEDELSRPFRRSLDIHSAKDFKLRLADSIGNNAANHEVNKALKLLNCNENETRPYALRHLRIHIQANLASLMGQTVATELMDKHFPYSIPQTGEVLDINLMETRLDRMNSSLFGLTADVNQLRLYYRETLQELPMAICSLGMDDEILLWNSAMTKVTQIINSGDNDLIGSNINSLPEPWGQLIFNFANSNETHINKQAVDSNGLTRWYRFHKSAIQETSSRRQEGQAILVEDITEFKLLEQEVMHNTRLASIGRLAAGVAHEIGNPVTGIACLAQNLQYDNEEDSRQETATAILSQTDRISRIVQSLVTFAHTGQASQKDFHKVALRQCIDEAIHLLSLQTDRKQIEYSNLVADDIYLWGDTQRIIQVFINLLSNANDASPDYSTVTITAKLTPSCVHINVCDEGTGIPQEHLDQIMDPFFTTKEAGEGTGLGLSVVFSVIEEHQGHIDVTSPTSHHGGTCFTIKLPLYSEALETIDQPLHTSMTDDPPSNE</sequence>
<gene>
    <name evidence="11" type="ORF">AB835_01830</name>
</gene>
<dbReference type="InterPro" id="IPR035965">
    <property type="entry name" value="PAS-like_dom_sf"/>
</dbReference>
<dbReference type="Gene3D" id="1.10.287.130">
    <property type="match status" value="1"/>
</dbReference>
<dbReference type="InterPro" id="IPR003594">
    <property type="entry name" value="HATPase_dom"/>
</dbReference>
<evidence type="ECO:0000313" key="12">
    <source>
        <dbReference type="Proteomes" id="UP000242502"/>
    </source>
</evidence>
<feature type="transmembrane region" description="Helical" evidence="9">
    <location>
        <begin position="114"/>
        <end position="138"/>
    </location>
</feature>
<dbReference type="SUPFAM" id="SSF55785">
    <property type="entry name" value="PYP-like sensor domain (PAS domain)"/>
    <property type="match status" value="1"/>
</dbReference>
<dbReference type="Pfam" id="PF00512">
    <property type="entry name" value="HisKA"/>
    <property type="match status" value="1"/>
</dbReference>
<dbReference type="GO" id="GO:0005524">
    <property type="term" value="F:ATP binding"/>
    <property type="evidence" value="ECO:0007669"/>
    <property type="project" value="UniProtKB-KW"/>
</dbReference>
<dbReference type="SUPFAM" id="SSF55874">
    <property type="entry name" value="ATPase domain of HSP90 chaperone/DNA topoisomerase II/histidine kinase"/>
    <property type="match status" value="1"/>
</dbReference>
<proteinExistence type="predicted"/>
<keyword evidence="8" id="KW-0902">Two-component regulatory system</keyword>
<dbReference type="Gene3D" id="1.20.1730.10">
    <property type="entry name" value="Sodium/glucose cotransporter"/>
    <property type="match status" value="1"/>
</dbReference>
<name>A0A1D2QTA6_9GAMM</name>
<dbReference type="PANTHER" id="PTHR43065">
    <property type="entry name" value="SENSOR HISTIDINE KINASE"/>
    <property type="match status" value="1"/>
</dbReference>
<dbReference type="STRING" id="62101.AB835_01830"/>
<dbReference type="CDD" id="cd00082">
    <property type="entry name" value="HisKA"/>
    <property type="match status" value="1"/>
</dbReference>
<dbReference type="Pfam" id="PF02518">
    <property type="entry name" value="HATPase_c"/>
    <property type="match status" value="1"/>
</dbReference>
<keyword evidence="6 11" id="KW-0418">Kinase</keyword>
<evidence type="ECO:0000256" key="6">
    <source>
        <dbReference type="ARBA" id="ARBA00022777"/>
    </source>
</evidence>
<dbReference type="EC" id="2.7.13.3" evidence="2"/>
<dbReference type="PANTHER" id="PTHR43065:SF10">
    <property type="entry name" value="PEROXIDE STRESS-ACTIVATED HISTIDINE KINASE MAK3"/>
    <property type="match status" value="1"/>
</dbReference>
<dbReference type="Gene3D" id="3.30.450.20">
    <property type="entry name" value="PAS domain"/>
    <property type="match status" value="1"/>
</dbReference>
<feature type="transmembrane region" description="Helical" evidence="9">
    <location>
        <begin position="326"/>
        <end position="358"/>
    </location>
</feature>
<evidence type="ECO:0000256" key="1">
    <source>
        <dbReference type="ARBA" id="ARBA00000085"/>
    </source>
</evidence>
<keyword evidence="4" id="KW-0808">Transferase</keyword>
<feature type="transmembrane region" description="Helical" evidence="9">
    <location>
        <begin position="379"/>
        <end position="396"/>
    </location>
</feature>
<evidence type="ECO:0000313" key="11">
    <source>
        <dbReference type="EMBL" id="ODS24815.1"/>
    </source>
</evidence>
<dbReference type="SUPFAM" id="SSF47384">
    <property type="entry name" value="Homodimeric domain of signal transducing histidine kinase"/>
    <property type="match status" value="1"/>
</dbReference>
<feature type="transmembrane region" description="Helical" evidence="9">
    <location>
        <begin position="70"/>
        <end position="93"/>
    </location>
</feature>
<dbReference type="InterPro" id="IPR038377">
    <property type="entry name" value="Na/Glc_symporter_sf"/>
</dbReference>
<dbReference type="SMART" id="SM00388">
    <property type="entry name" value="HisKA"/>
    <property type="match status" value="1"/>
</dbReference>
<feature type="transmembrane region" description="Helical" evidence="9">
    <location>
        <begin position="166"/>
        <end position="190"/>
    </location>
</feature>
<feature type="transmembrane region" description="Helical" evidence="9">
    <location>
        <begin position="436"/>
        <end position="458"/>
    </location>
</feature>
<keyword evidence="9" id="KW-0812">Transmembrane</keyword>
<keyword evidence="3" id="KW-0597">Phosphoprotein</keyword>
<dbReference type="PRINTS" id="PR00344">
    <property type="entry name" value="BCTRLSENSOR"/>
</dbReference>